<accession>A0A168F323</accession>
<sequence length="359" mass="37509">MSLKNVLAFLAAAQAVTADSSHPVYFRKAGADTAKGVAAFKSLALASTGDGSLVNEQGFWFSHFTIGASKDLEILIDTGSSDAILNPGIYQPSSTSQDQKRRFRIAYSTTNPDGSGSLAASGQVYHDVITQLGANLTVSQQALGAIDSPSAPPTFPHDGLIGYAGLDSAALREKPFFLSLCDSGALSACRFGLAFRTDGTGQLHYGTVATDEFSGELTAVPTTGLWALDGSATVNGKTVVGNIAITTDSGTTVIFGPKEAVKKLFKAAGITAKNTGSTIEGHYDCAKPPTVGFNLGGKNFNIDPKALAFKQDEKGNDCTASIFGTADFGSNWLVGQAFFQGRYIDHNVDDKTMGFADLK</sequence>
<evidence type="ECO:0000256" key="1">
    <source>
        <dbReference type="ARBA" id="ARBA00007447"/>
    </source>
</evidence>
<name>A0A168F323_CORDF</name>
<dbReference type="PANTHER" id="PTHR47966:SF57">
    <property type="entry name" value="PEPTIDASE A1 DOMAIN-CONTAINING PROTEIN"/>
    <property type="match status" value="1"/>
</dbReference>
<dbReference type="InterPro" id="IPR033121">
    <property type="entry name" value="PEPTIDASE_A1"/>
</dbReference>
<dbReference type="InterPro" id="IPR034164">
    <property type="entry name" value="Pepsin-like_dom"/>
</dbReference>
<dbReference type="OrthoDB" id="15189at2759"/>
<dbReference type="GO" id="GO:0004190">
    <property type="term" value="F:aspartic-type endopeptidase activity"/>
    <property type="evidence" value="ECO:0007669"/>
    <property type="project" value="InterPro"/>
</dbReference>
<dbReference type="Gene3D" id="2.40.70.10">
    <property type="entry name" value="Acid Proteases"/>
    <property type="match status" value="2"/>
</dbReference>
<dbReference type="SUPFAM" id="SSF50630">
    <property type="entry name" value="Acid proteases"/>
    <property type="match status" value="1"/>
</dbReference>
<keyword evidence="4" id="KW-0378">Hydrolase</keyword>
<feature type="signal peptide" evidence="2">
    <location>
        <begin position="1"/>
        <end position="18"/>
    </location>
</feature>
<organism evidence="4 5">
    <name type="scientific">Akanthomyces lecanii RCEF 1005</name>
    <dbReference type="NCBI Taxonomy" id="1081108"/>
    <lineage>
        <taxon>Eukaryota</taxon>
        <taxon>Fungi</taxon>
        <taxon>Dikarya</taxon>
        <taxon>Ascomycota</taxon>
        <taxon>Pezizomycotina</taxon>
        <taxon>Sordariomycetes</taxon>
        <taxon>Hypocreomycetidae</taxon>
        <taxon>Hypocreales</taxon>
        <taxon>Cordycipitaceae</taxon>
        <taxon>Akanthomyces</taxon>
        <taxon>Cordyceps confragosa</taxon>
    </lineage>
</organism>
<comment type="caution">
    <text evidence="4">The sequence shown here is derived from an EMBL/GenBank/DDBJ whole genome shotgun (WGS) entry which is preliminary data.</text>
</comment>
<dbReference type="Pfam" id="PF00026">
    <property type="entry name" value="Asp"/>
    <property type="match status" value="1"/>
</dbReference>
<evidence type="ECO:0000259" key="3">
    <source>
        <dbReference type="PROSITE" id="PS51767"/>
    </source>
</evidence>
<dbReference type="InterPro" id="IPR001461">
    <property type="entry name" value="Aspartic_peptidase_A1"/>
</dbReference>
<dbReference type="Proteomes" id="UP000076881">
    <property type="component" value="Unassembled WGS sequence"/>
</dbReference>
<keyword evidence="5" id="KW-1185">Reference proteome</keyword>
<feature type="chain" id="PRO_5007896763" evidence="2">
    <location>
        <begin position="19"/>
        <end position="359"/>
    </location>
</feature>
<keyword evidence="4" id="KW-0645">Protease</keyword>
<reference evidence="4 5" key="1">
    <citation type="journal article" date="2016" name="Genome Biol. Evol.">
        <title>Divergent and convergent evolution of fungal pathogenicity.</title>
        <authorList>
            <person name="Shang Y."/>
            <person name="Xiao G."/>
            <person name="Zheng P."/>
            <person name="Cen K."/>
            <person name="Zhan S."/>
            <person name="Wang C."/>
        </authorList>
    </citation>
    <scope>NUCLEOTIDE SEQUENCE [LARGE SCALE GENOMIC DNA]</scope>
    <source>
        <strain evidence="4 5">RCEF 1005</strain>
    </source>
</reference>
<dbReference type="STRING" id="1081108.A0A168F323"/>
<comment type="similarity">
    <text evidence="1">Belongs to the peptidase A1 family.</text>
</comment>
<gene>
    <name evidence="4" type="ORF">LEL_08174</name>
</gene>
<dbReference type="CDD" id="cd05471">
    <property type="entry name" value="pepsin_like"/>
    <property type="match status" value="1"/>
</dbReference>
<evidence type="ECO:0000313" key="4">
    <source>
        <dbReference type="EMBL" id="OAA74593.1"/>
    </source>
</evidence>
<evidence type="ECO:0000256" key="2">
    <source>
        <dbReference type="SAM" id="SignalP"/>
    </source>
</evidence>
<dbReference type="GO" id="GO:0006508">
    <property type="term" value="P:proteolysis"/>
    <property type="evidence" value="ECO:0007669"/>
    <property type="project" value="UniProtKB-KW"/>
</dbReference>
<proteinExistence type="inferred from homology"/>
<protein>
    <submittedName>
        <fullName evidence="4">Aspartyl protease</fullName>
    </submittedName>
</protein>
<dbReference type="EMBL" id="AZHF01000006">
    <property type="protein sequence ID" value="OAA74593.1"/>
    <property type="molecule type" value="Genomic_DNA"/>
</dbReference>
<feature type="domain" description="Peptidase A1" evidence="3">
    <location>
        <begin position="60"/>
        <end position="356"/>
    </location>
</feature>
<dbReference type="InterPro" id="IPR021109">
    <property type="entry name" value="Peptidase_aspartic_dom_sf"/>
</dbReference>
<dbReference type="AlphaFoldDB" id="A0A168F323"/>
<dbReference type="PROSITE" id="PS51767">
    <property type="entry name" value="PEPTIDASE_A1"/>
    <property type="match status" value="1"/>
</dbReference>
<dbReference type="PANTHER" id="PTHR47966">
    <property type="entry name" value="BETA-SITE APP-CLEAVING ENZYME, ISOFORM A-RELATED"/>
    <property type="match status" value="1"/>
</dbReference>
<evidence type="ECO:0000313" key="5">
    <source>
        <dbReference type="Proteomes" id="UP000076881"/>
    </source>
</evidence>
<keyword evidence="2" id="KW-0732">Signal</keyword>